<keyword evidence="4 9" id="KW-0997">Cell inner membrane</keyword>
<feature type="transmembrane region" description="Helical" evidence="9">
    <location>
        <begin position="109"/>
        <end position="131"/>
    </location>
</feature>
<feature type="transmembrane region" description="Helical" evidence="9">
    <location>
        <begin position="35"/>
        <end position="59"/>
    </location>
</feature>
<dbReference type="EMBL" id="JBHRUH010000031">
    <property type="protein sequence ID" value="MFC3292980.1"/>
    <property type="molecule type" value="Genomic_DNA"/>
</dbReference>
<evidence type="ECO:0000256" key="4">
    <source>
        <dbReference type="ARBA" id="ARBA00022519"/>
    </source>
</evidence>
<dbReference type="InterPro" id="IPR007387">
    <property type="entry name" value="TRAP_DctQ"/>
</dbReference>
<dbReference type="PANTHER" id="PTHR35011">
    <property type="entry name" value="2,3-DIKETO-L-GULONATE TRAP TRANSPORTER SMALL PERMEASE PROTEIN YIAM"/>
    <property type="match status" value="1"/>
</dbReference>
<comment type="function">
    <text evidence="9">Part of the tripartite ATP-independent periplasmic (TRAP) transport system.</text>
</comment>
<accession>A0ABV7M3F8</accession>
<evidence type="ECO:0000256" key="3">
    <source>
        <dbReference type="ARBA" id="ARBA00022475"/>
    </source>
</evidence>
<comment type="similarity">
    <text evidence="8 9">Belongs to the TRAP transporter small permease family.</text>
</comment>
<comment type="caution">
    <text evidence="11">The sequence shown here is derived from an EMBL/GenBank/DDBJ whole genome shotgun (WGS) entry which is preliminary data.</text>
</comment>
<keyword evidence="6 9" id="KW-1133">Transmembrane helix</keyword>
<feature type="transmembrane region" description="Helical" evidence="9">
    <location>
        <begin position="151"/>
        <end position="179"/>
    </location>
</feature>
<evidence type="ECO:0000256" key="7">
    <source>
        <dbReference type="ARBA" id="ARBA00023136"/>
    </source>
</evidence>
<evidence type="ECO:0000256" key="6">
    <source>
        <dbReference type="ARBA" id="ARBA00022989"/>
    </source>
</evidence>
<comment type="subunit">
    <text evidence="9">The complex comprises the extracytoplasmic solute receptor protein and the two transmembrane proteins.</text>
</comment>
<feature type="domain" description="Tripartite ATP-independent periplasmic transporters DctQ component" evidence="10">
    <location>
        <begin position="47"/>
        <end position="173"/>
    </location>
</feature>
<keyword evidence="12" id="KW-1185">Reference proteome</keyword>
<dbReference type="Proteomes" id="UP001595640">
    <property type="component" value="Unassembled WGS sequence"/>
</dbReference>
<keyword evidence="2 9" id="KW-0813">Transport</keyword>
<evidence type="ECO:0000256" key="1">
    <source>
        <dbReference type="ARBA" id="ARBA00004429"/>
    </source>
</evidence>
<evidence type="ECO:0000256" key="5">
    <source>
        <dbReference type="ARBA" id="ARBA00022692"/>
    </source>
</evidence>
<evidence type="ECO:0000313" key="12">
    <source>
        <dbReference type="Proteomes" id="UP001595640"/>
    </source>
</evidence>
<proteinExistence type="inferred from homology"/>
<gene>
    <name evidence="11" type="ORF">ACFOEI_13040</name>
</gene>
<dbReference type="Pfam" id="PF04290">
    <property type="entry name" value="DctQ"/>
    <property type="match status" value="1"/>
</dbReference>
<evidence type="ECO:0000256" key="8">
    <source>
        <dbReference type="ARBA" id="ARBA00038436"/>
    </source>
</evidence>
<reference evidence="12" key="1">
    <citation type="journal article" date="2019" name="Int. J. Syst. Evol. Microbiol.">
        <title>The Global Catalogue of Microorganisms (GCM) 10K type strain sequencing project: providing services to taxonomists for standard genome sequencing and annotation.</title>
        <authorList>
            <consortium name="The Broad Institute Genomics Platform"/>
            <consortium name="The Broad Institute Genome Sequencing Center for Infectious Disease"/>
            <person name="Wu L."/>
            <person name="Ma J."/>
        </authorList>
    </citation>
    <scope>NUCLEOTIDE SEQUENCE [LARGE SCALE GENOMIC DNA]</scope>
    <source>
        <strain evidence="12">KCTC 12847</strain>
    </source>
</reference>
<keyword evidence="7 9" id="KW-0472">Membrane</keyword>
<evidence type="ECO:0000313" key="11">
    <source>
        <dbReference type="EMBL" id="MFC3292980.1"/>
    </source>
</evidence>
<evidence type="ECO:0000259" key="10">
    <source>
        <dbReference type="Pfam" id="PF04290"/>
    </source>
</evidence>
<feature type="transmembrane region" description="Helical" evidence="9">
    <location>
        <begin position="71"/>
        <end position="88"/>
    </location>
</feature>
<dbReference type="InterPro" id="IPR055348">
    <property type="entry name" value="DctQ"/>
</dbReference>
<dbReference type="PANTHER" id="PTHR35011:SF2">
    <property type="entry name" value="2,3-DIKETO-L-GULONATE TRAP TRANSPORTER SMALL PERMEASE PROTEIN YIAM"/>
    <property type="match status" value="1"/>
</dbReference>
<evidence type="ECO:0000256" key="2">
    <source>
        <dbReference type="ARBA" id="ARBA00022448"/>
    </source>
</evidence>
<organism evidence="11 12">
    <name type="scientific">Modicisalibacter luteus</name>
    <dbReference type="NCBI Taxonomy" id="453962"/>
    <lineage>
        <taxon>Bacteria</taxon>
        <taxon>Pseudomonadati</taxon>
        <taxon>Pseudomonadota</taxon>
        <taxon>Gammaproteobacteria</taxon>
        <taxon>Oceanospirillales</taxon>
        <taxon>Halomonadaceae</taxon>
        <taxon>Modicisalibacter</taxon>
    </lineage>
</organism>
<keyword evidence="5 9" id="KW-0812">Transmembrane</keyword>
<comment type="subcellular location">
    <subcellularLocation>
        <location evidence="1 9">Cell inner membrane</location>
        <topology evidence="1 9">Multi-pass membrane protein</topology>
    </subcellularLocation>
</comment>
<keyword evidence="3" id="KW-1003">Cell membrane</keyword>
<sequence length="190" mass="20781">MSESDSALADTPLAIATIPPLGGRAGQLLRWLDKLFALLASLALLGIAAVVVLQIVARVALPSSPAWTEELSRYLFIYMVALSAGLVLRHNRHVNVELFHQFLGYRAQLAYRGLVCLVVGGFALIMVPYAWQFAQIGAFQTSPTLRLPMRYVFFSTVFLFGLTAFYGGIGIIEAITAIVRGPQPRRQEAS</sequence>
<protein>
    <recommendedName>
        <fullName evidence="9">TRAP transporter small permease protein</fullName>
    </recommendedName>
</protein>
<evidence type="ECO:0000256" key="9">
    <source>
        <dbReference type="RuleBase" id="RU369079"/>
    </source>
</evidence>
<dbReference type="RefSeq" id="WP_019018280.1">
    <property type="nucleotide sequence ID" value="NZ_BMXD01000001.1"/>
</dbReference>
<name>A0ABV7M3F8_9GAMM</name>